<dbReference type="RefSeq" id="WP_338041239.1">
    <property type="nucleotide sequence ID" value="NZ_BAAAQP010000002.1"/>
</dbReference>
<dbReference type="InterPro" id="IPR011009">
    <property type="entry name" value="Kinase-like_dom_sf"/>
</dbReference>
<evidence type="ECO:0000313" key="3">
    <source>
        <dbReference type="Proteomes" id="UP000704762"/>
    </source>
</evidence>
<dbReference type="EMBL" id="JAFBCF010000001">
    <property type="protein sequence ID" value="MBM7798986.1"/>
    <property type="molecule type" value="Genomic_DNA"/>
</dbReference>
<dbReference type="Gene3D" id="1.20.58.840">
    <property type="match status" value="1"/>
</dbReference>
<comment type="caution">
    <text evidence="2">The sequence shown here is derived from an EMBL/GenBank/DDBJ whole genome shotgun (WGS) entry which is preliminary data.</text>
</comment>
<name>A0ABS2RJ02_9ACTN</name>
<accession>A0ABS2RJ02</accession>
<dbReference type="Pfam" id="PF01636">
    <property type="entry name" value="APH"/>
    <property type="match status" value="1"/>
</dbReference>
<dbReference type="InterPro" id="IPR002575">
    <property type="entry name" value="Aminoglycoside_PTrfase"/>
</dbReference>
<gene>
    <name evidence="2" type="ORF">JOE57_001907</name>
</gene>
<evidence type="ECO:0000259" key="1">
    <source>
        <dbReference type="Pfam" id="PF01636"/>
    </source>
</evidence>
<sequence length="325" mass="35277">MAQIRIASTELREWLAADFGVRVQRIERVAGGADSSASVWRAATATGDAFAVKISEADLSAGLRASALLARHGVPAVLDPVRTVDGQLWSTHHDAQLSLTPWRAGCRGIERALSAAEWRAFGSALARVHAVELDVQRSVPVEGYASTAVDAVRRVDQTLAGRDADHWSAHADSFRRLAEATDDLGRVLHDRPVPRVLTHGDCHLGNLIIGAEAQLWILDWDAAAMAAPERDLMFVLGGGVLTDHPVTEEQQAWFFEGYGSPTVERDRLTYFTCARAVEDVTGWAMTMFNPARPSQERRDALAIFGGLTAPTGIVTIAQKLLRELG</sequence>
<dbReference type="Gene3D" id="1.10.510.10">
    <property type="entry name" value="Transferase(Phosphotransferase) domain 1"/>
    <property type="match status" value="1"/>
</dbReference>
<dbReference type="InterPro" id="IPR052077">
    <property type="entry name" value="CcrZ_PhaseVar_Mediator"/>
</dbReference>
<proteinExistence type="predicted"/>
<dbReference type="PANTHER" id="PTHR40086:SF1">
    <property type="entry name" value="CELL CYCLE REGULATOR CCRZ"/>
    <property type="match status" value="1"/>
</dbReference>
<reference evidence="2 3" key="1">
    <citation type="submission" date="2021-01" db="EMBL/GenBank/DDBJ databases">
        <title>Sequencing the genomes of 1000 actinobacteria strains.</title>
        <authorList>
            <person name="Klenk H.-P."/>
        </authorList>
    </citation>
    <scope>NUCLEOTIDE SEQUENCE [LARGE SCALE GENOMIC DNA]</scope>
    <source>
        <strain evidence="2 3">DSM 18662</strain>
    </source>
</reference>
<protein>
    <submittedName>
        <fullName evidence="2">Spectinomycin phosphotransferase</fullName>
    </submittedName>
</protein>
<dbReference type="SUPFAM" id="SSF56112">
    <property type="entry name" value="Protein kinase-like (PK-like)"/>
    <property type="match status" value="1"/>
</dbReference>
<evidence type="ECO:0000313" key="2">
    <source>
        <dbReference type="EMBL" id="MBM7798986.1"/>
    </source>
</evidence>
<dbReference type="Proteomes" id="UP000704762">
    <property type="component" value="Unassembled WGS sequence"/>
</dbReference>
<feature type="domain" description="Aminoglycoside phosphotransferase" evidence="1">
    <location>
        <begin position="26"/>
        <end position="261"/>
    </location>
</feature>
<dbReference type="Gene3D" id="3.30.200.20">
    <property type="entry name" value="Phosphorylase Kinase, domain 1"/>
    <property type="match status" value="1"/>
</dbReference>
<dbReference type="PANTHER" id="PTHR40086">
    <property type="entry name" value="PHOSPHOTRANSFERASE YTMP-RELATED"/>
    <property type="match status" value="1"/>
</dbReference>
<organism evidence="2 3">
    <name type="scientific">Microlunatus panaciterrae</name>
    <dbReference type="NCBI Taxonomy" id="400768"/>
    <lineage>
        <taxon>Bacteria</taxon>
        <taxon>Bacillati</taxon>
        <taxon>Actinomycetota</taxon>
        <taxon>Actinomycetes</taxon>
        <taxon>Propionibacteriales</taxon>
        <taxon>Propionibacteriaceae</taxon>
        <taxon>Microlunatus</taxon>
    </lineage>
</organism>
<keyword evidence="3" id="KW-1185">Reference proteome</keyword>